<name>E9DEI9_COCPS</name>
<gene>
    <name evidence="2" type="ORF">CPSG_08239</name>
</gene>
<evidence type="ECO:0000313" key="2">
    <source>
        <dbReference type="EMBL" id="EFW15051.1"/>
    </source>
</evidence>
<dbReference type="VEuPathDB" id="FungiDB:D8B26_004588"/>
<organism evidence="3">
    <name type="scientific">Coccidioides posadasii (strain RMSCC 757 / Silveira)</name>
    <name type="common">Valley fever fungus</name>
    <dbReference type="NCBI Taxonomy" id="443226"/>
    <lineage>
        <taxon>Eukaryota</taxon>
        <taxon>Fungi</taxon>
        <taxon>Dikarya</taxon>
        <taxon>Ascomycota</taxon>
        <taxon>Pezizomycotina</taxon>
        <taxon>Eurotiomycetes</taxon>
        <taxon>Eurotiomycetidae</taxon>
        <taxon>Onygenales</taxon>
        <taxon>Onygenaceae</taxon>
        <taxon>Coccidioides</taxon>
    </lineage>
</organism>
<keyword evidence="3" id="KW-1185">Reference proteome</keyword>
<feature type="compositionally biased region" description="Low complexity" evidence="1">
    <location>
        <begin position="50"/>
        <end position="65"/>
    </location>
</feature>
<evidence type="ECO:0000313" key="3">
    <source>
        <dbReference type="Proteomes" id="UP000002497"/>
    </source>
</evidence>
<accession>E9DEI9</accession>
<dbReference type="VEuPathDB" id="FungiDB:CPSG_08239"/>
<dbReference type="EMBL" id="GL636502">
    <property type="protein sequence ID" value="EFW15051.1"/>
    <property type="molecule type" value="Genomic_DNA"/>
</dbReference>
<dbReference type="Proteomes" id="UP000002497">
    <property type="component" value="Unassembled WGS sequence"/>
</dbReference>
<reference evidence="3" key="2">
    <citation type="submission" date="2010-03" db="EMBL/GenBank/DDBJ databases">
        <title>The genome sequence of Coccidioides posadasii strain Silveira.</title>
        <authorList>
            <consortium name="The Broad Institute Genome Sequencing Center for Infectious Disease"/>
            <person name="Neafsey D."/>
            <person name="Orbach M."/>
            <person name="Henn M.R."/>
            <person name="Cole G.T."/>
            <person name="Galgiani J."/>
            <person name="Gardner M.J."/>
            <person name="Kirkland T.N."/>
            <person name="Taylor J.W."/>
            <person name="Young S.K."/>
            <person name="Zeng Q."/>
            <person name="Koehrsen M."/>
            <person name="Alvarado L."/>
            <person name="Berlin A."/>
            <person name="Borenstein D."/>
            <person name="Chapman S.B."/>
            <person name="Chen Z."/>
            <person name="Engels R."/>
            <person name="Freedman E."/>
            <person name="Gellesch M."/>
            <person name="Goldberg J."/>
            <person name="Griggs A."/>
            <person name="Gujja S."/>
            <person name="Heilman E."/>
            <person name="Heiman D."/>
            <person name="Howarth C."/>
            <person name="Jen D."/>
            <person name="Larson L."/>
            <person name="Mehta T."/>
            <person name="Neiman D."/>
            <person name="Park D."/>
            <person name="Pearson M."/>
            <person name="Richards J."/>
            <person name="Roberts A."/>
            <person name="Saif S."/>
            <person name="Shea T."/>
            <person name="Shenoy N."/>
            <person name="Sisk P."/>
            <person name="Stolte C."/>
            <person name="Sykes S."/>
            <person name="Walk T."/>
            <person name="White J."/>
            <person name="Yandava C."/>
            <person name="Haas B."/>
            <person name="Nusbaum C."/>
            <person name="Birren B."/>
        </authorList>
    </citation>
    <scope>NUCLEOTIDE SEQUENCE [LARGE SCALE GENOMIC DNA]</scope>
    <source>
        <strain evidence="3">RMSCC 757 / Silveira</strain>
    </source>
</reference>
<feature type="region of interest" description="Disordered" evidence="1">
    <location>
        <begin position="37"/>
        <end position="65"/>
    </location>
</feature>
<dbReference type="HOGENOM" id="CLU_2196714_0_0_1"/>
<reference evidence="3" key="1">
    <citation type="journal article" date="2010" name="Genome Res.">
        <title>Population genomic sequencing of Coccidioides fungi reveals recent hybridization and transposon control.</title>
        <authorList>
            <person name="Neafsey D.E."/>
            <person name="Barker B.M."/>
            <person name="Sharpton T.J."/>
            <person name="Stajich J.E."/>
            <person name="Park D.J."/>
            <person name="Whiston E."/>
            <person name="Hung C.-Y."/>
            <person name="McMahan C."/>
            <person name="White J."/>
            <person name="Sykes S."/>
            <person name="Heiman D."/>
            <person name="Young S."/>
            <person name="Zeng Q."/>
            <person name="Abouelleil A."/>
            <person name="Aftuck L."/>
            <person name="Bessette D."/>
            <person name="Brown A."/>
            <person name="FitzGerald M."/>
            <person name="Lui A."/>
            <person name="Macdonald J.P."/>
            <person name="Priest M."/>
            <person name="Orbach M.J."/>
            <person name="Galgiani J.N."/>
            <person name="Kirkland T.N."/>
            <person name="Cole G.T."/>
            <person name="Birren B.W."/>
            <person name="Henn M.R."/>
            <person name="Taylor J.W."/>
            <person name="Rounsley S.D."/>
        </authorList>
    </citation>
    <scope>NUCLEOTIDE SEQUENCE [LARGE SCALE GENOMIC DNA]</scope>
    <source>
        <strain evidence="3">RMSCC 757 / Silveira</strain>
    </source>
</reference>
<evidence type="ECO:0000256" key="1">
    <source>
        <dbReference type="SAM" id="MobiDB-lite"/>
    </source>
</evidence>
<sequence>MASQTERIFKLQARCLSLTFPAPEHALKHTVFLQPPLQDLKSPNTSNRKALPTASPCASPSSRSLPARLLSSLHPSTPIDWTLDPAKRVVDVHPVQNRDNTAAVRLRL</sequence>
<proteinExistence type="predicted"/>
<dbReference type="AlphaFoldDB" id="E9DEI9"/>
<protein>
    <submittedName>
        <fullName evidence="2">Uncharacterized protein</fullName>
    </submittedName>
</protein>